<accession>A0ABY4RMB1</accession>
<keyword evidence="2" id="KW-1185">Reference proteome</keyword>
<evidence type="ECO:0008006" key="3">
    <source>
        <dbReference type="Google" id="ProtNLM"/>
    </source>
</evidence>
<evidence type="ECO:0000313" key="1">
    <source>
        <dbReference type="EMBL" id="UQZ83298.1"/>
    </source>
</evidence>
<name>A0ABY4RMB1_9BACL</name>
<proteinExistence type="predicted"/>
<reference evidence="1" key="1">
    <citation type="submission" date="2018-02" db="EMBL/GenBank/DDBJ databases">
        <authorList>
            <person name="Kim S.-K."/>
            <person name="Jung H.-I."/>
            <person name="Lee S.-W."/>
        </authorList>
    </citation>
    <scope>NUCLEOTIDE SEQUENCE</scope>
    <source>
        <strain evidence="1">SK3146</strain>
    </source>
</reference>
<gene>
    <name evidence="1" type="ORF">SK3146_02485</name>
</gene>
<sequence>MTNERLASLAELVDQGIDLEKQIKEDTKRLDAIKAELQAAAVEVMDNRNLKWLQIFGSNGHFNVAQKEKFDLDDYTALIEVMGEKAKAKIVRKEEIKYAVEARFKEALIALFKNDFATDGQTLDGVLQGLGLDAATIKSVKKKLKGDYLKDKRVLESVGITGECEEELDAIRQIKNTELIDRFFSGLTAEQLERIRKSVFVEDQVGVGLEYEK</sequence>
<organism evidence="1 2">
    <name type="scientific">Paenibacillus konkukensis</name>
    <dbReference type="NCBI Taxonomy" id="2020716"/>
    <lineage>
        <taxon>Bacteria</taxon>
        <taxon>Bacillati</taxon>
        <taxon>Bacillota</taxon>
        <taxon>Bacilli</taxon>
        <taxon>Bacillales</taxon>
        <taxon>Paenibacillaceae</taxon>
        <taxon>Paenibacillus</taxon>
    </lineage>
</organism>
<dbReference type="EMBL" id="CP027059">
    <property type="protein sequence ID" value="UQZ83298.1"/>
    <property type="molecule type" value="Genomic_DNA"/>
</dbReference>
<dbReference type="RefSeq" id="WP_249865346.1">
    <property type="nucleotide sequence ID" value="NZ_CP027059.1"/>
</dbReference>
<reference evidence="1" key="2">
    <citation type="journal article" date="2021" name="J Anim Sci Technol">
        <title>Complete genome sequence of Paenibacillus konkukensis sp. nov. SK3146 as a potential probiotic strain.</title>
        <authorList>
            <person name="Jung H.I."/>
            <person name="Park S."/>
            <person name="Niu K.M."/>
            <person name="Lee S.W."/>
            <person name="Kothari D."/>
            <person name="Yi K.J."/>
            <person name="Kim S.K."/>
        </authorList>
    </citation>
    <scope>NUCLEOTIDE SEQUENCE</scope>
    <source>
        <strain evidence="1">SK3146</strain>
    </source>
</reference>
<protein>
    <recommendedName>
        <fullName evidence="3">Phage protein</fullName>
    </recommendedName>
</protein>
<evidence type="ECO:0000313" key="2">
    <source>
        <dbReference type="Proteomes" id="UP001057134"/>
    </source>
</evidence>
<dbReference type="Proteomes" id="UP001057134">
    <property type="component" value="Chromosome"/>
</dbReference>